<dbReference type="InterPro" id="IPR006311">
    <property type="entry name" value="TAT_signal"/>
</dbReference>
<protein>
    <submittedName>
        <fullName evidence="2">Uncharacterized protein</fullName>
    </submittedName>
</protein>
<proteinExistence type="predicted"/>
<dbReference type="PROSITE" id="PS51318">
    <property type="entry name" value="TAT"/>
    <property type="match status" value="1"/>
</dbReference>
<evidence type="ECO:0000313" key="3">
    <source>
        <dbReference type="Proteomes" id="UP000490386"/>
    </source>
</evidence>
<keyword evidence="1" id="KW-0732">Signal</keyword>
<evidence type="ECO:0000313" key="2">
    <source>
        <dbReference type="EMBL" id="KAB1637647.1"/>
    </source>
</evidence>
<dbReference type="OrthoDB" id="5122771at2"/>
<dbReference type="AlphaFoldDB" id="A0A7J5B163"/>
<accession>A0A7J5B163</accession>
<gene>
    <name evidence="2" type="ORF">F8O03_10540</name>
</gene>
<keyword evidence="3" id="KW-1185">Reference proteome</keyword>
<dbReference type="RefSeq" id="WP_151423840.1">
    <property type="nucleotide sequence ID" value="NZ_WBJX01000003.1"/>
</dbReference>
<dbReference type="Proteomes" id="UP000490386">
    <property type="component" value="Unassembled WGS sequence"/>
</dbReference>
<name>A0A7J5B163_9MICO</name>
<sequence>MQETHVTSRRTLLTAGAWAAPVVAVASMAPAAAASQVVSCAPTQIPQANGTGTSGWTTTLGSNPNDAPAAWTTTATPSPNVGTPFFRAFTDSAATVSGATLVTSTVQMSVVSNTVYTIRFNVQAGKGYIAAGGGATCATINSTAIFDIGTGTTRQVLFRGHTQTAAGANPSVFMNPPASCTVGGPRVNAPGYGGVAGAVYTTTVTYTAASTGTVELRMRFTMAAGTNSGNNDDWYVKPTLVSCRRSGG</sequence>
<evidence type="ECO:0000256" key="1">
    <source>
        <dbReference type="SAM" id="SignalP"/>
    </source>
</evidence>
<reference evidence="2 3" key="1">
    <citation type="submission" date="2019-09" db="EMBL/GenBank/DDBJ databases">
        <title>Phylogeny of genus Pseudoclavibacter and closely related genus.</title>
        <authorList>
            <person name="Li Y."/>
        </authorList>
    </citation>
    <scope>NUCLEOTIDE SEQUENCE [LARGE SCALE GENOMIC DNA]</scope>
    <source>
        <strain evidence="2 3">THG-MD12</strain>
    </source>
</reference>
<dbReference type="EMBL" id="WBJX01000003">
    <property type="protein sequence ID" value="KAB1637647.1"/>
    <property type="molecule type" value="Genomic_DNA"/>
</dbReference>
<feature type="chain" id="PRO_5038690101" evidence="1">
    <location>
        <begin position="20"/>
        <end position="248"/>
    </location>
</feature>
<comment type="caution">
    <text evidence="2">The sequence shown here is derived from an EMBL/GenBank/DDBJ whole genome shotgun (WGS) entry which is preliminary data.</text>
</comment>
<feature type="signal peptide" evidence="1">
    <location>
        <begin position="1"/>
        <end position="19"/>
    </location>
</feature>
<organism evidence="2 3">
    <name type="scientific">Pseudoclavibacter terrae</name>
    <dbReference type="NCBI Taxonomy" id="1530195"/>
    <lineage>
        <taxon>Bacteria</taxon>
        <taxon>Bacillati</taxon>
        <taxon>Actinomycetota</taxon>
        <taxon>Actinomycetes</taxon>
        <taxon>Micrococcales</taxon>
        <taxon>Microbacteriaceae</taxon>
        <taxon>Pseudoclavibacter</taxon>
    </lineage>
</organism>